<evidence type="ECO:0000259" key="8">
    <source>
        <dbReference type="PROSITE" id="PS51635"/>
    </source>
</evidence>
<dbReference type="GO" id="GO:0047372">
    <property type="term" value="F:monoacylglycerol lipase activity"/>
    <property type="evidence" value="ECO:0007669"/>
    <property type="project" value="TreeGrafter"/>
</dbReference>
<feature type="short sequence motif" description="DGA/G" evidence="6">
    <location>
        <begin position="220"/>
        <end position="222"/>
    </location>
</feature>
<dbReference type="GO" id="GO:0016042">
    <property type="term" value="P:lipid catabolic process"/>
    <property type="evidence" value="ECO:0007669"/>
    <property type="project" value="UniProtKB-UniRule"/>
</dbReference>
<dbReference type="PANTHER" id="PTHR32176:SF92">
    <property type="entry name" value="XYLOSE ISOMERASE"/>
    <property type="match status" value="1"/>
</dbReference>
<comment type="similarity">
    <text evidence="1 7">Belongs to the patatin family.</text>
</comment>
<name>A0A9Q1JS75_9CARY</name>
<evidence type="ECO:0000256" key="2">
    <source>
        <dbReference type="ARBA" id="ARBA00022801"/>
    </source>
</evidence>
<evidence type="ECO:0000256" key="3">
    <source>
        <dbReference type="ARBA" id="ARBA00022821"/>
    </source>
</evidence>
<keyword evidence="2 6" id="KW-0378">Hydrolase</keyword>
<dbReference type="SUPFAM" id="SSF52151">
    <property type="entry name" value="FabD/lysophospholipase-like"/>
    <property type="match status" value="1"/>
</dbReference>
<organism evidence="9 10">
    <name type="scientific">Carnegiea gigantea</name>
    <dbReference type="NCBI Taxonomy" id="171969"/>
    <lineage>
        <taxon>Eukaryota</taxon>
        <taxon>Viridiplantae</taxon>
        <taxon>Streptophyta</taxon>
        <taxon>Embryophyta</taxon>
        <taxon>Tracheophyta</taxon>
        <taxon>Spermatophyta</taxon>
        <taxon>Magnoliopsida</taxon>
        <taxon>eudicotyledons</taxon>
        <taxon>Gunneridae</taxon>
        <taxon>Pentapetalae</taxon>
        <taxon>Caryophyllales</taxon>
        <taxon>Cactineae</taxon>
        <taxon>Cactaceae</taxon>
        <taxon>Cactoideae</taxon>
        <taxon>Echinocereeae</taxon>
        <taxon>Carnegiea</taxon>
    </lineage>
</organism>
<feature type="active site" description="Proton acceptor" evidence="6">
    <location>
        <position position="220"/>
    </location>
</feature>
<evidence type="ECO:0000256" key="7">
    <source>
        <dbReference type="RuleBase" id="RU361262"/>
    </source>
</evidence>
<dbReference type="GO" id="GO:0006952">
    <property type="term" value="P:defense response"/>
    <property type="evidence" value="ECO:0007669"/>
    <property type="project" value="UniProtKB-KW"/>
</dbReference>
<comment type="caution">
    <text evidence="9">The sequence shown here is derived from an EMBL/GenBank/DDBJ whole genome shotgun (WGS) entry which is preliminary data.</text>
</comment>
<evidence type="ECO:0000256" key="6">
    <source>
        <dbReference type="PROSITE-ProRule" id="PRU01161"/>
    </source>
</evidence>
<evidence type="ECO:0000256" key="1">
    <source>
        <dbReference type="ARBA" id="ARBA00010240"/>
    </source>
</evidence>
<dbReference type="InterPro" id="IPR002641">
    <property type="entry name" value="PNPLA_dom"/>
</dbReference>
<evidence type="ECO:0000256" key="5">
    <source>
        <dbReference type="ARBA" id="ARBA00023098"/>
    </source>
</evidence>
<dbReference type="Proteomes" id="UP001153076">
    <property type="component" value="Unassembled WGS sequence"/>
</dbReference>
<gene>
    <name evidence="9" type="ORF">Cgig2_008450</name>
</gene>
<proteinExistence type="inferred from homology"/>
<dbReference type="PANTHER" id="PTHR32176">
    <property type="entry name" value="XYLOSE ISOMERASE"/>
    <property type="match status" value="1"/>
</dbReference>
<evidence type="ECO:0000313" key="9">
    <source>
        <dbReference type="EMBL" id="KAJ8430011.1"/>
    </source>
</evidence>
<feature type="short sequence motif" description="GXGXXG" evidence="6">
    <location>
        <begin position="31"/>
        <end position="36"/>
    </location>
</feature>
<dbReference type="GO" id="GO:0004620">
    <property type="term" value="F:phospholipase activity"/>
    <property type="evidence" value="ECO:0007669"/>
    <property type="project" value="TreeGrafter"/>
</dbReference>
<protein>
    <recommendedName>
        <fullName evidence="7">Patatin</fullName>
        <ecNumber evidence="7">3.1.1.-</ecNumber>
    </recommendedName>
</protein>
<dbReference type="PROSITE" id="PS51635">
    <property type="entry name" value="PNPLA"/>
    <property type="match status" value="1"/>
</dbReference>
<keyword evidence="3" id="KW-0611">Plant defense</keyword>
<evidence type="ECO:0000313" key="10">
    <source>
        <dbReference type="Proteomes" id="UP001153076"/>
    </source>
</evidence>
<evidence type="ECO:0000256" key="4">
    <source>
        <dbReference type="ARBA" id="ARBA00022963"/>
    </source>
</evidence>
<dbReference type="CDD" id="cd07214">
    <property type="entry name" value="Pat17_isozyme_like"/>
    <property type="match status" value="1"/>
</dbReference>
<dbReference type="FunFam" id="3.40.1090.10:FF:000005">
    <property type="entry name" value="Patatin"/>
    <property type="match status" value="1"/>
</dbReference>
<keyword evidence="10" id="KW-1185">Reference proteome</keyword>
<keyword evidence="4 6" id="KW-0442">Lipid degradation</keyword>
<comment type="function">
    <text evidence="7">Lipolytic acyl hydrolase (LAH).</text>
</comment>
<feature type="active site" description="Nucleophile" evidence="6">
    <location>
        <position position="71"/>
    </location>
</feature>
<dbReference type="Gene3D" id="3.40.1090.10">
    <property type="entry name" value="Cytosolic phospholipase A2 catalytic domain"/>
    <property type="match status" value="1"/>
</dbReference>
<dbReference type="Pfam" id="PF01734">
    <property type="entry name" value="Patatin"/>
    <property type="match status" value="1"/>
</dbReference>
<feature type="short sequence motif" description="GXSXG" evidence="6">
    <location>
        <begin position="69"/>
        <end position="73"/>
    </location>
</feature>
<feature type="domain" description="PNPLA" evidence="8">
    <location>
        <begin position="27"/>
        <end position="233"/>
    </location>
</feature>
<keyword evidence="5 6" id="KW-0443">Lipid metabolism</keyword>
<dbReference type="InterPro" id="IPR016035">
    <property type="entry name" value="Acyl_Trfase/lysoPLipase"/>
</dbReference>
<sequence>MAAKIDSQQQGSSTPLLNDGKKLITILSIDGGGIRGLIPAVILGYLEEQLQELDGKDARLADYFDVIAGTSTGGLITAMLTAPNQNNRPLYAAKDIVPFYLQHSPSIFPQERGPFADLRTLAKMLKGPKHNGKYLHNLLRENLEETKLHQTLTNVVITSFDIARLQPVIFSSYKITTDPYLDAKLSDICIGTSAAPTVLPSYYFQNTYEDGKTWDFNLIDGGIAASNPTLLAINEVTKQIIKENPDFGLINDRLLVISLGTGSGKNENKYTAKKAAKWGVISWLYEQGSSPIIDAFSEAGDDIVDYHNSVVFHAFRSEDNYLRIQDDTLTGTAASTDVSTEKNMQDLVKIAQELLNKPVSRVDIETGVYMPVPNLGTNADALKRSVLPPLMPASLLCYLQLQNNI</sequence>
<dbReference type="OrthoDB" id="1658288at2759"/>
<comment type="domain">
    <text evidence="7">The nitrogen atoms of the two glycine residues in the GGXR motif define the oxyanion hole, and stabilize the oxyanion that forms during the nucleophilic attack by the catalytic serine during substrate cleavage.</text>
</comment>
<dbReference type="EMBL" id="JAKOGI010000834">
    <property type="protein sequence ID" value="KAJ8430011.1"/>
    <property type="molecule type" value="Genomic_DNA"/>
</dbReference>
<dbReference type="EC" id="3.1.1.-" evidence="7"/>
<reference evidence="9" key="1">
    <citation type="submission" date="2022-04" db="EMBL/GenBank/DDBJ databases">
        <title>Carnegiea gigantea Genome sequencing and assembly v2.</title>
        <authorList>
            <person name="Copetti D."/>
            <person name="Sanderson M.J."/>
            <person name="Burquez A."/>
            <person name="Wojciechowski M.F."/>
        </authorList>
    </citation>
    <scope>NUCLEOTIDE SEQUENCE</scope>
    <source>
        <strain evidence="9">SGP5-SGP5p</strain>
        <tissue evidence="9">Aerial part</tissue>
    </source>
</reference>
<dbReference type="AlphaFoldDB" id="A0A9Q1JS75"/>
<accession>A0A9Q1JS75</accession>